<dbReference type="EMBL" id="BAAADN010000039">
    <property type="protein sequence ID" value="GAA0467229.1"/>
    <property type="molecule type" value="Genomic_DNA"/>
</dbReference>
<evidence type="ECO:0000313" key="4">
    <source>
        <dbReference type="Proteomes" id="UP000830542"/>
    </source>
</evidence>
<accession>A0AAV3SJ35</accession>
<protein>
    <recommendedName>
        <fullName evidence="6">PH domain-containing protein</fullName>
    </recommendedName>
</protein>
<feature type="transmembrane region" description="Helical" evidence="1">
    <location>
        <begin position="98"/>
        <end position="116"/>
    </location>
</feature>
<keyword evidence="4" id="KW-1185">Reference proteome</keyword>
<dbReference type="Proteomes" id="UP000830542">
    <property type="component" value="Chromosome"/>
</dbReference>
<reference evidence="2" key="3">
    <citation type="submission" date="2023-12" db="EMBL/GenBank/DDBJ databases">
        <authorList>
            <person name="Sun Q."/>
            <person name="Inoue M."/>
        </authorList>
    </citation>
    <scope>NUCLEOTIDE SEQUENCE</scope>
    <source>
        <strain evidence="2">JCM 12289</strain>
    </source>
</reference>
<evidence type="ECO:0000313" key="5">
    <source>
        <dbReference type="Proteomes" id="UP001500962"/>
    </source>
</evidence>
<sequence length="266" mass="28774">MRRPSFDSLALAIGLFAGAVVFVGTVTATGVRFLAPTPLVTGIITLLVVAGIATTRTNLVSWIVDHRIHTTLALGMSVITAVVGILVSFGIVPSETGNRLLLVILAPLIAAFLVYITTMRRYEAYLHDHERVLAEWTAAPDTRYKRVVRGLSLVGAAVFFVGGVLIVLELDAEASFIGPLAGVLLGRAAVIGRYRRYTLYGNGLVIRVSGSVSGLFVPRDQLRSVSRSERALTIRRGLPWPLPIRCSTADLDDPSELEATLRERIE</sequence>
<evidence type="ECO:0000313" key="2">
    <source>
        <dbReference type="EMBL" id="GAA0467229.1"/>
    </source>
</evidence>
<gene>
    <name evidence="2" type="ORF">GCM10008985_25240</name>
    <name evidence="3" type="ORF">MUK72_04235</name>
</gene>
<dbReference type="Proteomes" id="UP001500962">
    <property type="component" value="Unassembled WGS sequence"/>
</dbReference>
<evidence type="ECO:0000313" key="3">
    <source>
        <dbReference type="EMBL" id="UOO95920.1"/>
    </source>
</evidence>
<feature type="transmembrane region" description="Helical" evidence="1">
    <location>
        <begin position="38"/>
        <end position="59"/>
    </location>
</feature>
<evidence type="ECO:0008006" key="6">
    <source>
        <dbReference type="Google" id="ProtNLM"/>
    </source>
</evidence>
<keyword evidence="1" id="KW-0472">Membrane</keyword>
<dbReference type="KEGG" id="hdo:MUK72_04235"/>
<feature type="transmembrane region" description="Helical" evidence="1">
    <location>
        <begin position="71"/>
        <end position="92"/>
    </location>
</feature>
<reference evidence="2" key="1">
    <citation type="journal article" date="2014" name="Int. J. Syst. Evol. Microbiol.">
        <title>Complete genome sequence of Corynebacterium casei LMG S-19264T (=DSM 44701T), isolated from a smear-ripened cheese.</title>
        <authorList>
            <consortium name="US DOE Joint Genome Institute (JGI-PGF)"/>
            <person name="Walter F."/>
            <person name="Albersmeier A."/>
            <person name="Kalinowski J."/>
            <person name="Ruckert C."/>
        </authorList>
    </citation>
    <scope>NUCLEOTIDE SEQUENCE</scope>
    <source>
        <strain evidence="2">JCM 12289</strain>
    </source>
</reference>
<feature type="transmembrane region" description="Helical" evidence="1">
    <location>
        <begin position="174"/>
        <end position="192"/>
    </location>
</feature>
<proteinExistence type="predicted"/>
<reference evidence="3" key="2">
    <citation type="submission" date="2022-04" db="EMBL/GenBank/DDBJ databases">
        <title>Sequencing and genomic assembly of Halococcus dombrowskii.</title>
        <authorList>
            <person name="Lim S.W."/>
            <person name="MacLea K.S."/>
        </authorList>
    </citation>
    <scope>NUCLEOTIDE SEQUENCE</scope>
    <source>
        <strain evidence="3">H4</strain>
    </source>
</reference>
<dbReference type="EMBL" id="CP095005">
    <property type="protein sequence ID" value="UOO95920.1"/>
    <property type="molecule type" value="Genomic_DNA"/>
</dbReference>
<dbReference type="GeneID" id="71761029"/>
<dbReference type="RefSeq" id="WP_244704225.1">
    <property type="nucleotide sequence ID" value="NZ_BAAADN010000039.1"/>
</dbReference>
<keyword evidence="1" id="KW-1133">Transmembrane helix</keyword>
<keyword evidence="1" id="KW-0812">Transmembrane</keyword>
<dbReference type="AlphaFoldDB" id="A0AAV3SJ35"/>
<name>A0AAV3SJ35_HALDO</name>
<feature type="transmembrane region" description="Helical" evidence="1">
    <location>
        <begin position="150"/>
        <end position="168"/>
    </location>
</feature>
<evidence type="ECO:0000256" key="1">
    <source>
        <dbReference type="SAM" id="Phobius"/>
    </source>
</evidence>
<organism evidence="2 5">
    <name type="scientific">Halococcus dombrowskii</name>
    <dbReference type="NCBI Taxonomy" id="179637"/>
    <lineage>
        <taxon>Archaea</taxon>
        <taxon>Methanobacteriati</taxon>
        <taxon>Methanobacteriota</taxon>
        <taxon>Stenosarchaea group</taxon>
        <taxon>Halobacteria</taxon>
        <taxon>Halobacteriales</taxon>
        <taxon>Halococcaceae</taxon>
        <taxon>Halococcus</taxon>
    </lineage>
</organism>